<comment type="caution">
    <text evidence="1">The sequence shown here is derived from an EMBL/GenBank/DDBJ whole genome shotgun (WGS) entry which is preliminary data.</text>
</comment>
<dbReference type="RefSeq" id="WP_123288423.1">
    <property type="nucleotide sequence ID" value="NZ_JACIJB010000008.1"/>
</dbReference>
<protein>
    <submittedName>
        <fullName evidence="1">Uncharacterized protein</fullName>
    </submittedName>
</protein>
<evidence type="ECO:0000313" key="1">
    <source>
        <dbReference type="EMBL" id="MBB5661143.1"/>
    </source>
</evidence>
<evidence type="ECO:0000313" key="2">
    <source>
        <dbReference type="Proteomes" id="UP000548978"/>
    </source>
</evidence>
<keyword evidence="2" id="KW-1185">Reference proteome</keyword>
<organism evidence="1 2">
    <name type="scientific">Brevundimonas halotolerans</name>
    <dbReference type="NCBI Taxonomy" id="69670"/>
    <lineage>
        <taxon>Bacteria</taxon>
        <taxon>Pseudomonadati</taxon>
        <taxon>Pseudomonadota</taxon>
        <taxon>Alphaproteobacteria</taxon>
        <taxon>Caulobacterales</taxon>
        <taxon>Caulobacteraceae</taxon>
        <taxon>Brevundimonas</taxon>
    </lineage>
</organism>
<accession>A0A7W9A4G4</accession>
<dbReference type="EMBL" id="JACIJB010000008">
    <property type="protein sequence ID" value="MBB5661143.1"/>
    <property type="molecule type" value="Genomic_DNA"/>
</dbReference>
<dbReference type="AlphaFoldDB" id="A0A7W9A4G4"/>
<gene>
    <name evidence="1" type="ORF">FHS65_001902</name>
</gene>
<dbReference type="Proteomes" id="UP000548978">
    <property type="component" value="Unassembled WGS sequence"/>
</dbReference>
<dbReference type="OrthoDB" id="2621377at2"/>
<name>A0A7W9A4G4_9CAUL</name>
<proteinExistence type="predicted"/>
<sequence length="146" mass="16173">MLALTASPSTFDFGTNVTGDIYFVSDWGSFPEAGWNDFPVIVINWWLEGLARLDDATSSSELLSFMDGPYSIRADLRSDYEVDLTYLHRDRVVGRAAPIPLQTLIDLVRAAGLSAVVACDKAGWSSQDLMSLRRRLLPRQDADLST</sequence>
<reference evidence="1 2" key="1">
    <citation type="submission" date="2020-08" db="EMBL/GenBank/DDBJ databases">
        <title>Genomic Encyclopedia of Type Strains, Phase IV (KMG-IV): sequencing the most valuable type-strain genomes for metagenomic binning, comparative biology and taxonomic classification.</title>
        <authorList>
            <person name="Goeker M."/>
        </authorList>
    </citation>
    <scope>NUCLEOTIDE SEQUENCE [LARGE SCALE GENOMIC DNA]</scope>
    <source>
        <strain evidence="1 2">DSM 24448</strain>
    </source>
</reference>